<dbReference type="OrthoDB" id="8772022at2759"/>
<dbReference type="EMBL" id="JAINUF010000023">
    <property type="protein sequence ID" value="KAJ8333479.1"/>
    <property type="molecule type" value="Genomic_DNA"/>
</dbReference>
<gene>
    <name evidence="1" type="ORF">SKAU_G00414870</name>
</gene>
<reference evidence="1" key="1">
    <citation type="journal article" date="2023" name="Science">
        <title>Genome structures resolve the early diversification of teleost fishes.</title>
        <authorList>
            <person name="Parey E."/>
            <person name="Louis A."/>
            <person name="Montfort J."/>
            <person name="Bouchez O."/>
            <person name="Roques C."/>
            <person name="Iampietro C."/>
            <person name="Lluch J."/>
            <person name="Castinel A."/>
            <person name="Donnadieu C."/>
            <person name="Desvignes T."/>
            <person name="Floi Bucao C."/>
            <person name="Jouanno E."/>
            <person name="Wen M."/>
            <person name="Mejri S."/>
            <person name="Dirks R."/>
            <person name="Jansen H."/>
            <person name="Henkel C."/>
            <person name="Chen W.J."/>
            <person name="Zahm M."/>
            <person name="Cabau C."/>
            <person name="Klopp C."/>
            <person name="Thompson A.W."/>
            <person name="Robinson-Rechavi M."/>
            <person name="Braasch I."/>
            <person name="Lecointre G."/>
            <person name="Bobe J."/>
            <person name="Postlethwait J.H."/>
            <person name="Berthelot C."/>
            <person name="Roest Crollius H."/>
            <person name="Guiguen Y."/>
        </authorList>
    </citation>
    <scope>NUCLEOTIDE SEQUENCE</scope>
    <source>
        <strain evidence="1">WJC10195</strain>
    </source>
</reference>
<protein>
    <submittedName>
        <fullName evidence="1">Uncharacterized protein</fullName>
    </submittedName>
</protein>
<accession>A0A9Q1IBF2</accession>
<evidence type="ECO:0000313" key="1">
    <source>
        <dbReference type="EMBL" id="KAJ8333479.1"/>
    </source>
</evidence>
<sequence>MKPVNYGPEYPPRGIICPHGFPAADSLPAAGQVEDAAANLQSLWTTPCSPTTWHPEAFLGMSMKDPELIAAAILLPKFRTCWITEESILKPGLDYIKGHLTISMDDDAPLNDSHSDEDDFFASMKTGNSEVGELEKYLACPTTGGNKNQFRVGQYPVLAGAEEGTIEVEGRMQFELLQGTVKMIMKKGDSETQAGGAVQPQS</sequence>
<comment type="caution">
    <text evidence="1">The sequence shown here is derived from an EMBL/GenBank/DDBJ whole genome shotgun (WGS) entry which is preliminary data.</text>
</comment>
<organism evidence="1 2">
    <name type="scientific">Synaphobranchus kaupii</name>
    <name type="common">Kaup's arrowtooth eel</name>
    <dbReference type="NCBI Taxonomy" id="118154"/>
    <lineage>
        <taxon>Eukaryota</taxon>
        <taxon>Metazoa</taxon>
        <taxon>Chordata</taxon>
        <taxon>Craniata</taxon>
        <taxon>Vertebrata</taxon>
        <taxon>Euteleostomi</taxon>
        <taxon>Actinopterygii</taxon>
        <taxon>Neopterygii</taxon>
        <taxon>Teleostei</taxon>
        <taxon>Anguilliformes</taxon>
        <taxon>Synaphobranchidae</taxon>
        <taxon>Synaphobranchus</taxon>
    </lineage>
</organism>
<evidence type="ECO:0000313" key="2">
    <source>
        <dbReference type="Proteomes" id="UP001152622"/>
    </source>
</evidence>
<proteinExistence type="predicted"/>
<name>A0A9Q1IBF2_SYNKA</name>
<dbReference type="Proteomes" id="UP001152622">
    <property type="component" value="Chromosome 23"/>
</dbReference>
<keyword evidence="2" id="KW-1185">Reference proteome</keyword>
<dbReference type="AlphaFoldDB" id="A0A9Q1IBF2"/>